<dbReference type="AlphaFoldDB" id="A0A916J1X5"/>
<proteinExistence type="predicted"/>
<accession>A0A916J1X5</accession>
<gene>
    <name evidence="2" type="primary">bbsF</name>
    <name evidence="2" type="ORF">LMG31506_05303</name>
</gene>
<dbReference type="EC" id="2.8.3.15" evidence="2"/>
<dbReference type="InterPro" id="IPR050483">
    <property type="entry name" value="CoA-transferase_III_domain"/>
</dbReference>
<keyword evidence="1 2" id="KW-0808">Transferase</keyword>
<dbReference type="Proteomes" id="UP000672934">
    <property type="component" value="Unassembled WGS sequence"/>
</dbReference>
<dbReference type="InterPro" id="IPR003673">
    <property type="entry name" value="CoA-Trfase_fam_III"/>
</dbReference>
<dbReference type="Gene3D" id="3.40.50.10540">
    <property type="entry name" value="Crotonobetainyl-coa:carnitine coa-transferase, domain 1"/>
    <property type="match status" value="1"/>
</dbReference>
<reference evidence="2" key="1">
    <citation type="submission" date="2021-03" db="EMBL/GenBank/DDBJ databases">
        <authorList>
            <person name="Peeters C."/>
        </authorList>
    </citation>
    <scope>NUCLEOTIDE SEQUENCE</scope>
    <source>
        <strain evidence="2">LMG 31506</strain>
    </source>
</reference>
<dbReference type="SUPFAM" id="SSF89796">
    <property type="entry name" value="CoA-transferase family III (CaiB/BaiF)"/>
    <property type="match status" value="1"/>
</dbReference>
<evidence type="ECO:0000313" key="3">
    <source>
        <dbReference type="Proteomes" id="UP000672934"/>
    </source>
</evidence>
<name>A0A916J1X5_9BURK</name>
<dbReference type="EMBL" id="CAJPUY010000024">
    <property type="protein sequence ID" value="CAG2155162.1"/>
    <property type="molecule type" value="Genomic_DNA"/>
</dbReference>
<keyword evidence="3" id="KW-1185">Reference proteome</keyword>
<dbReference type="InterPro" id="IPR023606">
    <property type="entry name" value="CoA-Trfase_III_dom_1_sf"/>
</dbReference>
<dbReference type="PANTHER" id="PTHR48207">
    <property type="entry name" value="SUCCINATE--HYDROXYMETHYLGLUTARATE COA-TRANSFERASE"/>
    <property type="match status" value="1"/>
</dbReference>
<sequence length="164" mass="18168">MPYQSFKASDGWIIVAVGNDSQFRKFVQTGGRVELADDERFATNPARVRNRETLVLILAEMVGSRNKHQWIAQLEAAGVPCGPINDMAEVFENEQVIARGMKVEVDHPLGGAVRLVRNPIRMSATPPEAKSAPPLLGQHTEHVLKTLLGYDDGEIRRLRENSAI</sequence>
<evidence type="ECO:0000313" key="2">
    <source>
        <dbReference type="EMBL" id="CAG2155162.1"/>
    </source>
</evidence>
<protein>
    <submittedName>
        <fullName evidence="2">Succinyl-CoA:(R)-benzylsuccinate CoA-transferase subunit BbsF</fullName>
        <ecNumber evidence="2">2.8.3.15</ecNumber>
    </submittedName>
</protein>
<organism evidence="2 3">
    <name type="scientific">Cupriavidus yeoncheonensis</name>
    <dbReference type="NCBI Taxonomy" id="1462994"/>
    <lineage>
        <taxon>Bacteria</taxon>
        <taxon>Pseudomonadati</taxon>
        <taxon>Pseudomonadota</taxon>
        <taxon>Betaproteobacteria</taxon>
        <taxon>Burkholderiales</taxon>
        <taxon>Burkholderiaceae</taxon>
        <taxon>Cupriavidus</taxon>
    </lineage>
</organism>
<dbReference type="GO" id="GO:0033877">
    <property type="term" value="F:succinyl-CoA:(R)-benzylsuccinate CoA-transferase activity"/>
    <property type="evidence" value="ECO:0007669"/>
    <property type="project" value="UniProtKB-EC"/>
</dbReference>
<dbReference type="Pfam" id="PF02515">
    <property type="entry name" value="CoA_transf_3"/>
    <property type="match status" value="1"/>
</dbReference>
<dbReference type="PANTHER" id="PTHR48207:SF3">
    <property type="entry name" value="SUCCINATE--HYDROXYMETHYLGLUTARATE COA-TRANSFERASE"/>
    <property type="match status" value="1"/>
</dbReference>
<comment type="caution">
    <text evidence="2">The sequence shown here is derived from an EMBL/GenBank/DDBJ whole genome shotgun (WGS) entry which is preliminary data.</text>
</comment>
<evidence type="ECO:0000256" key="1">
    <source>
        <dbReference type="ARBA" id="ARBA00022679"/>
    </source>
</evidence>